<dbReference type="EMBL" id="JAAAML010000008">
    <property type="protein sequence ID" value="MCO6411080.1"/>
    <property type="molecule type" value="Genomic_DNA"/>
</dbReference>
<evidence type="ECO:0000313" key="1">
    <source>
        <dbReference type="EMBL" id="MCO6411080.1"/>
    </source>
</evidence>
<organism evidence="1 2">
    <name type="scientific">Hoeflea alexandrii</name>
    <dbReference type="NCBI Taxonomy" id="288436"/>
    <lineage>
        <taxon>Bacteria</taxon>
        <taxon>Pseudomonadati</taxon>
        <taxon>Pseudomonadota</taxon>
        <taxon>Alphaproteobacteria</taxon>
        <taxon>Hyphomicrobiales</taxon>
        <taxon>Rhizobiaceae</taxon>
        <taxon>Hoeflea</taxon>
    </lineage>
</organism>
<name>A0ABT1CZW1_9HYPH</name>
<gene>
    <name evidence="1" type="ORF">GTW23_23115</name>
</gene>
<reference evidence="1 2" key="1">
    <citation type="submission" date="2020-01" db="EMBL/GenBank/DDBJ databases">
        <title>Genomes of bacteria type strains.</title>
        <authorList>
            <person name="Chen J."/>
            <person name="Zhu S."/>
            <person name="Yang J."/>
        </authorList>
    </citation>
    <scope>NUCLEOTIDE SEQUENCE [LARGE SCALE GENOMIC DNA]</scope>
    <source>
        <strain evidence="1 2">DSM 16655</strain>
    </source>
</reference>
<protein>
    <submittedName>
        <fullName evidence="1">Carbohydrate ABC transporter substrate-binding protein</fullName>
    </submittedName>
</protein>
<keyword evidence="2" id="KW-1185">Reference proteome</keyword>
<proteinExistence type="predicted"/>
<dbReference type="Proteomes" id="UP001320715">
    <property type="component" value="Unassembled WGS sequence"/>
</dbReference>
<comment type="caution">
    <text evidence="1">The sequence shown here is derived from an EMBL/GenBank/DDBJ whole genome shotgun (WGS) entry which is preliminary data.</text>
</comment>
<sequence>MMSETIELKGMTWSDPRGCDPVVAAAEAFAKTRPGVSIIWDKRSLQGFETTPVDELAARYDLMVIDHPHVGSVADRGCLLPFETHASDDELAELANQSVGRSFQSYFLHGRQWALPIDAATQVQAHRADLSPRVDRWTHVIRKAEDGFVIWPLRSPHVLMSFYTLAGNLGRPCATSFGNLIDTDSGLQVLDALRAVSRHMDEAFYTMDPIAALDELADSGRYHLAPLIYLYKGYANEGYRANRLHFTDMPVLGRNGPLGSALGGTGIAVSAKTAHPQLCTEFAIWLAGAECQCGLYARSNGQPGNALAWSSAAVNSPVLEAYYNTRLTHETAWLRPRHDGYMQFQEEGSEIVAHALRGRLDPGAAISRLNERFRASFKDRSAR</sequence>
<dbReference type="Gene3D" id="3.40.190.10">
    <property type="entry name" value="Periplasmic binding protein-like II"/>
    <property type="match status" value="3"/>
</dbReference>
<evidence type="ECO:0000313" key="2">
    <source>
        <dbReference type="Proteomes" id="UP001320715"/>
    </source>
</evidence>
<accession>A0ABT1CZW1</accession>
<dbReference type="SUPFAM" id="SSF53850">
    <property type="entry name" value="Periplasmic binding protein-like II"/>
    <property type="match status" value="1"/>
</dbReference>